<protein>
    <submittedName>
        <fullName evidence="3">Ribonuclease H-like domain-containing protein</fullName>
    </submittedName>
</protein>
<dbReference type="SUPFAM" id="SSF53098">
    <property type="entry name" value="Ribonuclease H-like"/>
    <property type="match status" value="1"/>
</dbReference>
<name>A0ABW2V3T6_9BACL</name>
<feature type="domain" description="YprB ribonuclease H-like" evidence="2">
    <location>
        <begin position="145"/>
        <end position="317"/>
    </location>
</feature>
<dbReference type="Proteomes" id="UP001596528">
    <property type="component" value="Unassembled WGS sequence"/>
</dbReference>
<accession>A0ABW2V3T6</accession>
<reference evidence="4" key="1">
    <citation type="journal article" date="2019" name="Int. J. Syst. Evol. Microbiol.">
        <title>The Global Catalogue of Microorganisms (GCM) 10K type strain sequencing project: providing services to taxonomists for standard genome sequencing and annotation.</title>
        <authorList>
            <consortium name="The Broad Institute Genomics Platform"/>
            <consortium name="The Broad Institute Genome Sequencing Center for Infectious Disease"/>
            <person name="Wu L."/>
            <person name="Ma J."/>
        </authorList>
    </citation>
    <scope>NUCLEOTIDE SEQUENCE [LARGE SCALE GENOMIC DNA]</scope>
    <source>
        <strain evidence="4">JCM 18657</strain>
    </source>
</reference>
<evidence type="ECO:0000259" key="2">
    <source>
        <dbReference type="Pfam" id="PF13482"/>
    </source>
</evidence>
<dbReference type="PANTHER" id="PTHR38462:SF1">
    <property type="entry name" value="YPRB RIBONUCLEASE H-LIKE DOMAIN-CONTAINING PROTEIN"/>
    <property type="match status" value="1"/>
</dbReference>
<proteinExistence type="predicted"/>
<feature type="compositionally biased region" description="Basic residues" evidence="1">
    <location>
        <begin position="110"/>
        <end position="122"/>
    </location>
</feature>
<dbReference type="Pfam" id="PF13482">
    <property type="entry name" value="RNase_H_2"/>
    <property type="match status" value="1"/>
</dbReference>
<dbReference type="InterPro" id="IPR036397">
    <property type="entry name" value="RNaseH_sf"/>
</dbReference>
<organism evidence="3 4">
    <name type="scientific">Paenibacillus thermoaerophilus</name>
    <dbReference type="NCBI Taxonomy" id="1215385"/>
    <lineage>
        <taxon>Bacteria</taxon>
        <taxon>Bacillati</taxon>
        <taxon>Bacillota</taxon>
        <taxon>Bacilli</taxon>
        <taxon>Bacillales</taxon>
        <taxon>Paenibacillaceae</taxon>
        <taxon>Paenibacillus</taxon>
    </lineage>
</organism>
<dbReference type="Gene3D" id="3.30.420.10">
    <property type="entry name" value="Ribonuclease H-like superfamily/Ribonuclease H"/>
    <property type="match status" value="1"/>
</dbReference>
<gene>
    <name evidence="3" type="ORF">ACFQWB_12775</name>
</gene>
<dbReference type="InterPro" id="IPR012337">
    <property type="entry name" value="RNaseH-like_sf"/>
</dbReference>
<feature type="region of interest" description="Disordered" evidence="1">
    <location>
        <begin position="1"/>
        <end position="55"/>
    </location>
</feature>
<evidence type="ECO:0000313" key="4">
    <source>
        <dbReference type="Proteomes" id="UP001596528"/>
    </source>
</evidence>
<dbReference type="SUPFAM" id="SSF48452">
    <property type="entry name" value="TPR-like"/>
    <property type="match status" value="1"/>
</dbReference>
<keyword evidence="4" id="KW-1185">Reference proteome</keyword>
<dbReference type="InterPro" id="IPR011990">
    <property type="entry name" value="TPR-like_helical_dom_sf"/>
</dbReference>
<dbReference type="Gene3D" id="1.25.40.10">
    <property type="entry name" value="Tetratricopeptide repeat domain"/>
    <property type="match status" value="1"/>
</dbReference>
<comment type="caution">
    <text evidence="3">The sequence shown here is derived from an EMBL/GenBank/DDBJ whole genome shotgun (WGS) entry which is preliminary data.</text>
</comment>
<feature type="region of interest" description="Disordered" evidence="1">
    <location>
        <begin position="110"/>
        <end position="131"/>
    </location>
</feature>
<sequence length="504" mass="56817">MSLLREKLNRLRGVKPEAERTGATPEHDWNREREPGEAPDGGRESHADRAWRSFGAREEKNAGGTFLIRRIEYPADYRHGRYALGGIASAAEELRPLLAAAEERRIKRQRAWPGHRRGRAGSKRAAGAATAAASVPERLSAERLLFLDTETTGLGVGAGNVPFLIGLAFWEPSPHGEGEGRLVSEQLFMRHHGEEAAMLEHLRARMAGRDILVTYNGLSFDWPLIRNRYVMNRLDDGPEPAGHLDWLYPSRSLWRHTLESCRLGAVEESRLGVARVDDLPGNQAPLYYAMYLNDGDPEPMFRVFRHNEWDLLSLVGLGIHFARLLTGQGGAAGARAPELFRLGEWLLRHDRPGLADAIFSELEERPDSEKWPLLPALADSYKRRGRLERAVRLWREYAEAALPAASVEPYVELAMYYEHRNKDYREAIAWCRRAIETVRRREALLRRSPSGAGTSELQKRLARLERKLSRSGSGSAPDAVPLSSGRRTSESGYAAMERLIEMER</sequence>
<dbReference type="PANTHER" id="PTHR38462">
    <property type="entry name" value="EXONUCLEASE-LIKE PROTEIN"/>
    <property type="match status" value="1"/>
</dbReference>
<dbReference type="InterPro" id="IPR038720">
    <property type="entry name" value="YprB_RNase_H-like_dom"/>
</dbReference>
<feature type="region of interest" description="Disordered" evidence="1">
    <location>
        <begin position="464"/>
        <end position="493"/>
    </location>
</feature>
<dbReference type="RefSeq" id="WP_138789123.1">
    <property type="nucleotide sequence ID" value="NZ_JBHTGQ010000028.1"/>
</dbReference>
<evidence type="ECO:0000256" key="1">
    <source>
        <dbReference type="SAM" id="MobiDB-lite"/>
    </source>
</evidence>
<evidence type="ECO:0000313" key="3">
    <source>
        <dbReference type="EMBL" id="MFC7750794.1"/>
    </source>
</evidence>
<dbReference type="EMBL" id="JBHTGQ010000028">
    <property type="protein sequence ID" value="MFC7750794.1"/>
    <property type="molecule type" value="Genomic_DNA"/>
</dbReference>